<dbReference type="KEGG" id="bcop:JD108_11965"/>
<keyword evidence="11" id="KW-1185">Reference proteome</keyword>
<sequence length="281" mass="32532">MNEHRDQIDREKRQTADAPDDRYKIIAENTLDTIVLVDNQARVLFVSPSFQRFSGYRTELYEGQDAFEMIHPDDRERVRFAHKDSIRTKREVDIAYRIFHAEGHLLHVEARVKPVLDETGSVHFVVAVDRDVTERKKTEELLENILDNVNAAVWSTDKDFSRYTFCSENIEKISGIPREEILHQPIRLHDHIHPEDNAKLLGEVKAQLDRGIPVTQEFRFIHIEGETRWGRLIVHPCAGPFGAIERLDGIILDITEKERSELALEESELCSDGKLYEVIGI</sequence>
<dbReference type="PROSITE" id="PS50112">
    <property type="entry name" value="PAS"/>
    <property type="match status" value="2"/>
</dbReference>
<dbReference type="EC" id="2.7.13.3" evidence="2"/>
<feature type="domain" description="PAC" evidence="7">
    <location>
        <begin position="92"/>
        <end position="144"/>
    </location>
</feature>
<dbReference type="PANTHER" id="PTHR43304:SF1">
    <property type="entry name" value="PAC DOMAIN-CONTAINING PROTEIN"/>
    <property type="match status" value="1"/>
</dbReference>
<dbReference type="AlphaFoldDB" id="A0A7T5EHF2"/>
<dbReference type="SMART" id="SM00091">
    <property type="entry name" value="PAS"/>
    <property type="match status" value="2"/>
</dbReference>
<dbReference type="InterPro" id="IPR000014">
    <property type="entry name" value="PAS"/>
</dbReference>
<organism evidence="8 10">
    <name type="scientific">Brevibacillus composti</name>
    <dbReference type="NCBI Taxonomy" id="2796470"/>
    <lineage>
        <taxon>Bacteria</taxon>
        <taxon>Bacillati</taxon>
        <taxon>Bacillota</taxon>
        <taxon>Bacilli</taxon>
        <taxon>Bacillales</taxon>
        <taxon>Paenibacillaceae</taxon>
        <taxon>Brevibacillus</taxon>
    </lineage>
</organism>
<name>A0A7T5EHF2_9BACL</name>
<dbReference type="Gene3D" id="3.30.450.20">
    <property type="entry name" value="PAS domain"/>
    <property type="match status" value="2"/>
</dbReference>
<proteinExistence type="predicted"/>
<dbReference type="EMBL" id="CP073708">
    <property type="protein sequence ID" value="QUO39760.1"/>
    <property type="molecule type" value="Genomic_DNA"/>
</dbReference>
<keyword evidence="4" id="KW-0808">Transferase</keyword>
<dbReference type="PANTHER" id="PTHR43304">
    <property type="entry name" value="PHYTOCHROME-LIKE PROTEIN CPH1"/>
    <property type="match status" value="1"/>
</dbReference>
<evidence type="ECO:0000256" key="2">
    <source>
        <dbReference type="ARBA" id="ARBA00012438"/>
    </source>
</evidence>
<feature type="domain" description="PAS" evidence="6">
    <location>
        <begin position="138"/>
        <end position="211"/>
    </location>
</feature>
<reference evidence="9" key="2">
    <citation type="submission" date="2021-04" db="EMBL/GenBank/DDBJ databases">
        <title>Brevibacillus composti FJAT-54423, complete genome.</title>
        <authorList>
            <person name="Tang R."/>
        </authorList>
    </citation>
    <scope>NUCLEOTIDE SEQUENCE</scope>
    <source>
        <strain evidence="9">FJAT-54424</strain>
    </source>
</reference>
<dbReference type="SMART" id="SM00086">
    <property type="entry name" value="PAC"/>
    <property type="match status" value="2"/>
</dbReference>
<protein>
    <recommendedName>
        <fullName evidence="2">histidine kinase</fullName>
        <ecNumber evidence="2">2.7.13.3</ecNumber>
    </recommendedName>
</protein>
<evidence type="ECO:0000256" key="4">
    <source>
        <dbReference type="ARBA" id="ARBA00022679"/>
    </source>
</evidence>
<dbReference type="GO" id="GO:0004673">
    <property type="term" value="F:protein histidine kinase activity"/>
    <property type="evidence" value="ECO:0007669"/>
    <property type="project" value="UniProtKB-EC"/>
</dbReference>
<evidence type="ECO:0000313" key="8">
    <source>
        <dbReference type="EMBL" id="QQE72682.1"/>
    </source>
</evidence>
<keyword evidence="5" id="KW-0418">Kinase</keyword>
<evidence type="ECO:0000313" key="11">
    <source>
        <dbReference type="Proteomes" id="UP000677234"/>
    </source>
</evidence>
<reference evidence="8 10" key="1">
    <citation type="submission" date="2020-12" db="EMBL/GenBank/DDBJ databases">
        <title>strain FJAT-54423T represents a novel species of the genus Brevibacillus.</title>
        <authorList>
            <person name="Tang R."/>
        </authorList>
    </citation>
    <scope>NUCLEOTIDE SEQUENCE [LARGE SCALE GENOMIC DNA]</scope>
    <source>
        <strain evidence="8 10">FJAT-54423</strain>
    </source>
</reference>
<dbReference type="CDD" id="cd00130">
    <property type="entry name" value="PAS"/>
    <property type="match status" value="2"/>
</dbReference>
<dbReference type="InterPro" id="IPR000700">
    <property type="entry name" value="PAS-assoc_C"/>
</dbReference>
<accession>A0A7T5EHF2</accession>
<dbReference type="EMBL" id="CP066308">
    <property type="protein sequence ID" value="QQE72682.1"/>
    <property type="molecule type" value="Genomic_DNA"/>
</dbReference>
<dbReference type="Proteomes" id="UP000677234">
    <property type="component" value="Chromosome"/>
</dbReference>
<dbReference type="InterPro" id="IPR013655">
    <property type="entry name" value="PAS_fold_3"/>
</dbReference>
<evidence type="ECO:0000256" key="5">
    <source>
        <dbReference type="ARBA" id="ARBA00022777"/>
    </source>
</evidence>
<evidence type="ECO:0000313" key="9">
    <source>
        <dbReference type="EMBL" id="QUO39760.1"/>
    </source>
</evidence>
<dbReference type="InterPro" id="IPR052162">
    <property type="entry name" value="Sensor_kinase/Photoreceptor"/>
</dbReference>
<feature type="domain" description="PAC" evidence="7">
    <location>
        <begin position="214"/>
        <end position="266"/>
    </location>
</feature>
<dbReference type="PROSITE" id="PS50113">
    <property type="entry name" value="PAC"/>
    <property type="match status" value="2"/>
</dbReference>
<evidence type="ECO:0000259" key="6">
    <source>
        <dbReference type="PROSITE" id="PS50112"/>
    </source>
</evidence>
<dbReference type="Proteomes" id="UP000595847">
    <property type="component" value="Chromosome"/>
</dbReference>
<keyword evidence="3" id="KW-0597">Phosphoprotein</keyword>
<evidence type="ECO:0000256" key="1">
    <source>
        <dbReference type="ARBA" id="ARBA00000085"/>
    </source>
</evidence>
<evidence type="ECO:0000313" key="10">
    <source>
        <dbReference type="Proteomes" id="UP000595847"/>
    </source>
</evidence>
<comment type="catalytic activity">
    <reaction evidence="1">
        <text>ATP + protein L-histidine = ADP + protein N-phospho-L-histidine.</text>
        <dbReference type="EC" id="2.7.13.3"/>
    </reaction>
</comment>
<dbReference type="RefSeq" id="WP_198826315.1">
    <property type="nucleotide sequence ID" value="NZ_CP066308.1"/>
</dbReference>
<dbReference type="SUPFAM" id="SSF55785">
    <property type="entry name" value="PYP-like sensor domain (PAS domain)"/>
    <property type="match status" value="2"/>
</dbReference>
<evidence type="ECO:0000256" key="3">
    <source>
        <dbReference type="ARBA" id="ARBA00022553"/>
    </source>
</evidence>
<dbReference type="Pfam" id="PF08447">
    <property type="entry name" value="PAS_3"/>
    <property type="match status" value="2"/>
</dbReference>
<evidence type="ECO:0000259" key="7">
    <source>
        <dbReference type="PROSITE" id="PS50113"/>
    </source>
</evidence>
<dbReference type="InterPro" id="IPR001610">
    <property type="entry name" value="PAC"/>
</dbReference>
<dbReference type="InterPro" id="IPR035965">
    <property type="entry name" value="PAS-like_dom_sf"/>
</dbReference>
<gene>
    <name evidence="8" type="ORF">JD108_11965</name>
    <name evidence="9" type="ORF">KDJ56_11910</name>
</gene>
<dbReference type="NCBIfam" id="TIGR00229">
    <property type="entry name" value="sensory_box"/>
    <property type="match status" value="2"/>
</dbReference>
<feature type="domain" description="PAS" evidence="6">
    <location>
        <begin position="19"/>
        <end position="89"/>
    </location>
</feature>